<dbReference type="InterPro" id="IPR007278">
    <property type="entry name" value="DUF397"/>
</dbReference>
<feature type="domain" description="DUF397" evidence="1">
    <location>
        <begin position="14"/>
        <end position="82"/>
    </location>
</feature>
<dbReference type="EMBL" id="QEIN01000105">
    <property type="protein sequence ID" value="RCV57879.1"/>
    <property type="molecule type" value="Genomic_DNA"/>
</dbReference>
<keyword evidence="3" id="KW-1185">Reference proteome</keyword>
<accession>A0A368T444</accession>
<evidence type="ECO:0000313" key="2">
    <source>
        <dbReference type="EMBL" id="RCV57879.1"/>
    </source>
</evidence>
<sequence>MITNPPSRHANLNSWRKSTYSASGGACVEVGHFNTEIRPAHPCRVSRGTAAFSSGVRDSRTPGQAALYFASAEWSAFLTSVKSGIL</sequence>
<dbReference type="Pfam" id="PF04149">
    <property type="entry name" value="DUF397"/>
    <property type="match status" value="1"/>
</dbReference>
<protein>
    <submittedName>
        <fullName evidence="2">DUF397 domain-containing protein</fullName>
    </submittedName>
</protein>
<reference evidence="2 3" key="1">
    <citation type="submission" date="2018-04" db="EMBL/GenBank/DDBJ databases">
        <title>Novel actinobacteria from marine sediment.</title>
        <authorList>
            <person name="Ng Z.Y."/>
            <person name="Tan G.Y.A."/>
        </authorList>
    </citation>
    <scope>NUCLEOTIDE SEQUENCE [LARGE SCALE GENOMIC DNA]</scope>
    <source>
        <strain evidence="2 3">TPS81</strain>
    </source>
</reference>
<gene>
    <name evidence="2" type="ORF">DEF24_14455</name>
</gene>
<dbReference type="AlphaFoldDB" id="A0A368T444"/>
<name>A0A368T444_9ACTN</name>
<dbReference type="OrthoDB" id="3432106at2"/>
<organism evidence="2 3">
    <name type="scientific">Marinitenerispora sediminis</name>
    <dbReference type="NCBI Taxonomy" id="1931232"/>
    <lineage>
        <taxon>Bacteria</taxon>
        <taxon>Bacillati</taxon>
        <taxon>Actinomycetota</taxon>
        <taxon>Actinomycetes</taxon>
        <taxon>Streptosporangiales</taxon>
        <taxon>Nocardiopsidaceae</taxon>
        <taxon>Marinitenerispora</taxon>
    </lineage>
</organism>
<evidence type="ECO:0000313" key="3">
    <source>
        <dbReference type="Proteomes" id="UP000253318"/>
    </source>
</evidence>
<proteinExistence type="predicted"/>
<dbReference type="Proteomes" id="UP000253318">
    <property type="component" value="Unassembled WGS sequence"/>
</dbReference>
<comment type="caution">
    <text evidence="2">The sequence shown here is derived from an EMBL/GenBank/DDBJ whole genome shotgun (WGS) entry which is preliminary data.</text>
</comment>
<evidence type="ECO:0000259" key="1">
    <source>
        <dbReference type="Pfam" id="PF04149"/>
    </source>
</evidence>
<dbReference type="RefSeq" id="WP_114398103.1">
    <property type="nucleotide sequence ID" value="NZ_QEIM01000058.1"/>
</dbReference>